<comment type="caution">
    <text evidence="4">The sequence shown here is derived from an EMBL/GenBank/DDBJ whole genome shotgun (WGS) entry which is preliminary data.</text>
</comment>
<dbReference type="EMBL" id="WSZM01000404">
    <property type="protein sequence ID" value="KAF4033815.1"/>
    <property type="molecule type" value="Genomic_DNA"/>
</dbReference>
<keyword evidence="1" id="KW-0175">Coiled coil</keyword>
<gene>
    <name evidence="4" type="ORF">GN244_ATG14227</name>
    <name evidence="5" type="ORF">GN958_ATG02451</name>
</gene>
<reference evidence="4" key="1">
    <citation type="submission" date="2020-04" db="EMBL/GenBank/DDBJ databases">
        <title>Hybrid Assembly of Korean Phytophthora infestans isolates.</title>
        <authorList>
            <person name="Prokchorchik M."/>
            <person name="Lee Y."/>
            <person name="Seo J."/>
            <person name="Cho J.-H."/>
            <person name="Park Y.-E."/>
            <person name="Jang D.-C."/>
            <person name="Im J.-S."/>
            <person name="Choi J.-G."/>
            <person name="Park H.-J."/>
            <person name="Lee G.-B."/>
            <person name="Lee Y.-G."/>
            <person name="Hong S.-Y."/>
            <person name="Cho K."/>
            <person name="Sohn K.H."/>
        </authorList>
    </citation>
    <scope>NUCLEOTIDE SEQUENCE</scope>
    <source>
        <strain evidence="4">KR_1_A1</strain>
        <strain evidence="5">KR_2_A2</strain>
    </source>
</reference>
<organism evidence="4 6">
    <name type="scientific">Phytophthora infestans</name>
    <name type="common">Potato late blight agent</name>
    <name type="synonym">Botrytis infestans</name>
    <dbReference type="NCBI Taxonomy" id="4787"/>
    <lineage>
        <taxon>Eukaryota</taxon>
        <taxon>Sar</taxon>
        <taxon>Stramenopiles</taxon>
        <taxon>Oomycota</taxon>
        <taxon>Peronosporomycetes</taxon>
        <taxon>Peronosporales</taxon>
        <taxon>Peronosporaceae</taxon>
        <taxon>Phytophthora</taxon>
    </lineage>
</organism>
<dbReference type="Proteomes" id="UP000602510">
    <property type="component" value="Unassembled WGS sequence"/>
</dbReference>
<evidence type="ECO:0000313" key="5">
    <source>
        <dbReference type="EMBL" id="KAF4148362.1"/>
    </source>
</evidence>
<evidence type="ECO:0000259" key="3">
    <source>
        <dbReference type="Pfam" id="PF14303"/>
    </source>
</evidence>
<evidence type="ECO:0000313" key="4">
    <source>
        <dbReference type="EMBL" id="KAF4033815.1"/>
    </source>
</evidence>
<sequence>MTAKTASIRQQRTPRPVGVKAVKAAAQATSSAEITQKRLADAAAKLAQASQKRARALEKVNNFTLFMVRLDELDAEAQKYFQLCRNAILAPMRRGGDANDSANLPEAMAKNENTDSLNISGTASTDNQEHPRAVQENRIQE</sequence>
<dbReference type="AlphaFoldDB" id="A0A833WGN7"/>
<evidence type="ECO:0000256" key="2">
    <source>
        <dbReference type="SAM" id="MobiDB-lite"/>
    </source>
</evidence>
<feature type="region of interest" description="Disordered" evidence="2">
    <location>
        <begin position="92"/>
        <end position="141"/>
    </location>
</feature>
<feature type="coiled-coil region" evidence="1">
    <location>
        <begin position="32"/>
        <end position="59"/>
    </location>
</feature>
<feature type="compositionally biased region" description="Basic and acidic residues" evidence="2">
    <location>
        <begin position="127"/>
        <end position="141"/>
    </location>
</feature>
<name>A0A833WGN7_PHYIN</name>
<accession>A0A833WGN7</accession>
<dbReference type="EMBL" id="JAACNO010000288">
    <property type="protein sequence ID" value="KAF4148362.1"/>
    <property type="molecule type" value="Genomic_DNA"/>
</dbReference>
<feature type="domain" description="No apical meristem-associated C-terminal" evidence="3">
    <location>
        <begin position="6"/>
        <end position="88"/>
    </location>
</feature>
<dbReference type="Pfam" id="PF14303">
    <property type="entry name" value="NAM-associated"/>
    <property type="match status" value="1"/>
</dbReference>
<evidence type="ECO:0000313" key="6">
    <source>
        <dbReference type="Proteomes" id="UP000602510"/>
    </source>
</evidence>
<protein>
    <recommendedName>
        <fullName evidence="3">No apical meristem-associated C-terminal domain-containing protein</fullName>
    </recommendedName>
</protein>
<keyword evidence="6" id="KW-1185">Reference proteome</keyword>
<dbReference type="InterPro" id="IPR029466">
    <property type="entry name" value="NAM-associated_C"/>
</dbReference>
<proteinExistence type="predicted"/>
<feature type="compositionally biased region" description="Polar residues" evidence="2">
    <location>
        <begin position="114"/>
        <end position="126"/>
    </location>
</feature>
<dbReference type="Proteomes" id="UP000704712">
    <property type="component" value="Unassembled WGS sequence"/>
</dbReference>
<evidence type="ECO:0000256" key="1">
    <source>
        <dbReference type="SAM" id="Coils"/>
    </source>
</evidence>